<dbReference type="GO" id="GO:0005737">
    <property type="term" value="C:cytoplasm"/>
    <property type="evidence" value="ECO:0007669"/>
    <property type="project" value="UniProtKB-ARBA"/>
</dbReference>
<evidence type="ECO:0000256" key="3">
    <source>
        <dbReference type="ARBA" id="ARBA00022771"/>
    </source>
</evidence>
<keyword evidence="7" id="KW-0539">Nucleus</keyword>
<dbReference type="PROSITE" id="PS50102">
    <property type="entry name" value="RRM"/>
    <property type="match status" value="1"/>
</dbReference>
<keyword evidence="3 7" id="KW-0863">Zinc-finger</keyword>
<keyword evidence="4 7" id="KW-0862">Zinc</keyword>
<comment type="caution">
    <text evidence="10">The sequence shown here is derived from an EMBL/GenBank/DDBJ whole genome shotgun (WGS) entry which is preliminary data.</text>
</comment>
<feature type="compositionally biased region" description="Basic and acidic residues" evidence="8">
    <location>
        <begin position="66"/>
        <end position="82"/>
    </location>
</feature>
<dbReference type="PROSITE" id="PS50084">
    <property type="entry name" value="KH_TYPE_1"/>
    <property type="match status" value="1"/>
</dbReference>
<dbReference type="InterPro" id="IPR045071">
    <property type="entry name" value="BBP-like"/>
</dbReference>
<proteinExistence type="inferred from homology"/>
<dbReference type="GO" id="GO:0009967">
    <property type="term" value="P:positive regulation of signal transduction"/>
    <property type="evidence" value="ECO:0007669"/>
    <property type="project" value="UniProtKB-ARBA"/>
</dbReference>
<evidence type="ECO:0000256" key="4">
    <source>
        <dbReference type="ARBA" id="ARBA00022833"/>
    </source>
</evidence>
<dbReference type="SMART" id="SM00360">
    <property type="entry name" value="RRM"/>
    <property type="match status" value="1"/>
</dbReference>
<dbReference type="EMBL" id="JABCRI010000001">
    <property type="protein sequence ID" value="KAF8413137.1"/>
    <property type="molecule type" value="Genomic_DNA"/>
</dbReference>
<dbReference type="SUPFAM" id="SSF54928">
    <property type="entry name" value="RNA-binding domain, RBD"/>
    <property type="match status" value="1"/>
</dbReference>
<dbReference type="GO" id="GO:0003729">
    <property type="term" value="F:mRNA binding"/>
    <property type="evidence" value="ECO:0007669"/>
    <property type="project" value="TreeGrafter"/>
</dbReference>
<dbReference type="InterPro" id="IPR036612">
    <property type="entry name" value="KH_dom_type_1_sf"/>
</dbReference>
<dbReference type="GO" id="GO:0008270">
    <property type="term" value="F:zinc ion binding"/>
    <property type="evidence" value="ECO:0007669"/>
    <property type="project" value="UniProtKB-UniRule"/>
</dbReference>
<dbReference type="Gene3D" id="3.30.1370.10">
    <property type="entry name" value="K Homology domain, type 1"/>
    <property type="match status" value="2"/>
</dbReference>
<dbReference type="GO" id="GO:0048024">
    <property type="term" value="P:regulation of mRNA splicing, via spliceosome"/>
    <property type="evidence" value="ECO:0007669"/>
    <property type="project" value="TreeGrafter"/>
</dbReference>
<dbReference type="InterPro" id="IPR035979">
    <property type="entry name" value="RBD_domain_sf"/>
</dbReference>
<dbReference type="PANTHER" id="PTHR11208">
    <property type="entry name" value="RNA-BINDING PROTEIN RELATED"/>
    <property type="match status" value="1"/>
</dbReference>
<comment type="function">
    <text evidence="7">Necessary for the splicing of pre-mRNA. Has a role in the recognition of the branch site (5'-UACUAAC-3'), the pyrimidine tract and the 3'-splice site at the 3'-end of introns.</text>
</comment>
<organism evidence="10 11">
    <name type="scientific">Tetracentron sinense</name>
    <name type="common">Spur-leaf</name>
    <dbReference type="NCBI Taxonomy" id="13715"/>
    <lineage>
        <taxon>Eukaryota</taxon>
        <taxon>Viridiplantae</taxon>
        <taxon>Streptophyta</taxon>
        <taxon>Embryophyta</taxon>
        <taxon>Tracheophyta</taxon>
        <taxon>Spermatophyta</taxon>
        <taxon>Magnoliopsida</taxon>
        <taxon>Trochodendrales</taxon>
        <taxon>Trochodendraceae</taxon>
        <taxon>Tetracentron</taxon>
    </lineage>
</organism>
<dbReference type="Proteomes" id="UP000655225">
    <property type="component" value="Unassembled WGS sequence"/>
</dbReference>
<keyword evidence="7" id="KW-0747">Spliceosome</keyword>
<evidence type="ECO:0000256" key="7">
    <source>
        <dbReference type="RuleBase" id="RU367126"/>
    </source>
</evidence>
<name>A0A835A329_TETSI</name>
<dbReference type="OMA" id="IVNTHEV"/>
<dbReference type="Pfam" id="PF22675">
    <property type="entry name" value="KH-I_KHDC4-BBP"/>
    <property type="match status" value="1"/>
</dbReference>
<dbReference type="SUPFAM" id="SSF54791">
    <property type="entry name" value="Eukaryotic type KH-domain (KH-domain type I)"/>
    <property type="match status" value="1"/>
</dbReference>
<feature type="domain" description="RRM" evidence="9">
    <location>
        <begin position="439"/>
        <end position="517"/>
    </location>
</feature>
<dbReference type="PANTHER" id="PTHR11208:SF45">
    <property type="entry name" value="SPLICING FACTOR 1"/>
    <property type="match status" value="1"/>
</dbReference>
<evidence type="ECO:0000259" key="9">
    <source>
        <dbReference type="PROSITE" id="PS50102"/>
    </source>
</evidence>
<evidence type="ECO:0000256" key="6">
    <source>
        <dbReference type="PROSITE-ProRule" id="PRU00176"/>
    </source>
</evidence>
<sequence>MTLNTNLNLFLSIEMKRRGHWIQQHVNQVHCKFVGHRKKCKQEHSLKPELDVGSAVTDLENKSGISKHESFVHDDSTSEQQERTGSSGRRRRSRWDPQPDGDGEAGEDDRTSKRRRTRWAVDESQLKMLGPIQLPDFMREFVVGSGFDPEIRALNMKLLVINRKLLGSEVNDNRTEEERSPSPQLAYNNLGIRKNSRDVRFREKLIQDRQHIISRLIQKKSTFKPPSDYKPSKLYKKIYLPLKEYPGYNFVGLIIGRRGNTKKRMEKETGARIVLKGNDQKSLDAAVGMVEKLLIPVVERMKQHKLALLKELAELKGTLRDENLCKVYGEHGNKYYLPSLKTTFIVDVVCDTCGGNSHSIANCPLTASAPGSNVDFQGHNFLADLGGGGGLTFATFPTSSSKPGGFSNSILGTSSSYASCIPGLSSTPNTQINKKVNDGNLYVGYLPQTVDDSQLRELFSPFGRVIEAKVIKDHSTGFSKGYGFVKYDDLISASTAVAHMNGHKIDGKMLAVRVAGQPPTAGNSVITLLPKYPGSAVMSQDSINQAAWSGPPGSMLPVSQASFSICSCISPVANVLPFLFILSNSVLELLLHSRDLESPSIGYAAATGQIGGYGYILRDAEGRASLAGVGCRQASSILEMELLGICRGLENAIQLTRHCESDSLWAVCYASNKNVIGLGNKPLSYLKFWVFVPTCEI</sequence>
<gene>
    <name evidence="10" type="ORF">HHK36_001113</name>
</gene>
<keyword evidence="1 7" id="KW-0479">Metal-binding</keyword>
<dbReference type="InterPro" id="IPR012677">
    <property type="entry name" value="Nucleotide-bd_a/b_plait_sf"/>
</dbReference>
<keyword evidence="7" id="KW-0508">mRNA splicing</keyword>
<dbReference type="InterPro" id="IPR032570">
    <property type="entry name" value="SF1-HH"/>
</dbReference>
<dbReference type="InterPro" id="IPR000504">
    <property type="entry name" value="RRM_dom"/>
</dbReference>
<dbReference type="GO" id="GO:0045131">
    <property type="term" value="F:pre-mRNA branch point binding"/>
    <property type="evidence" value="ECO:0007669"/>
    <property type="project" value="UniProtKB-UniRule"/>
</dbReference>
<dbReference type="AlphaFoldDB" id="A0A835A329"/>
<feature type="region of interest" description="Disordered" evidence="8">
    <location>
        <begin position="63"/>
        <end position="118"/>
    </location>
</feature>
<accession>A0A835A329</accession>
<dbReference type="GO" id="GO:0005681">
    <property type="term" value="C:spliceosomal complex"/>
    <property type="evidence" value="ECO:0007669"/>
    <property type="project" value="UniProtKB-KW"/>
</dbReference>
<dbReference type="FunFam" id="3.30.70.330:FF:000383">
    <property type="entry name" value="Sex lethal, isoform D"/>
    <property type="match status" value="1"/>
</dbReference>
<dbReference type="GO" id="GO:0000398">
    <property type="term" value="P:mRNA splicing, via spliceosome"/>
    <property type="evidence" value="ECO:0007669"/>
    <property type="project" value="UniProtKB-UniRule"/>
</dbReference>
<keyword evidence="11" id="KW-1185">Reference proteome</keyword>
<dbReference type="Gene3D" id="6.10.140.1790">
    <property type="match status" value="1"/>
</dbReference>
<keyword evidence="5 6" id="KW-0694">RNA-binding</keyword>
<dbReference type="InterPro" id="IPR047086">
    <property type="entry name" value="SF1-HH_sf"/>
</dbReference>
<dbReference type="OrthoDB" id="10021397at2759"/>
<evidence type="ECO:0000256" key="1">
    <source>
        <dbReference type="ARBA" id="ARBA00022723"/>
    </source>
</evidence>
<evidence type="ECO:0000256" key="5">
    <source>
        <dbReference type="ARBA" id="ARBA00022884"/>
    </source>
</evidence>
<dbReference type="InterPro" id="IPR004087">
    <property type="entry name" value="KH_dom"/>
</dbReference>
<dbReference type="Gene3D" id="3.30.70.330">
    <property type="match status" value="1"/>
</dbReference>
<comment type="subcellular location">
    <subcellularLocation>
        <location evidence="7">Nucleus</location>
    </subcellularLocation>
</comment>
<dbReference type="InterPro" id="IPR055256">
    <property type="entry name" value="KH_1_KHDC4/BBP-like"/>
</dbReference>
<dbReference type="Pfam" id="PF16275">
    <property type="entry name" value="SF1-HH"/>
    <property type="match status" value="1"/>
</dbReference>
<dbReference type="Pfam" id="PF00076">
    <property type="entry name" value="RRM_1"/>
    <property type="match status" value="1"/>
</dbReference>
<protein>
    <recommendedName>
        <fullName evidence="7">Branchpoint-bridging protein</fullName>
    </recommendedName>
</protein>
<comment type="similarity">
    <text evidence="7">Belongs to the BBP/SF1 family.</text>
</comment>
<dbReference type="SMART" id="SM00322">
    <property type="entry name" value="KH"/>
    <property type="match status" value="1"/>
</dbReference>
<evidence type="ECO:0000256" key="2">
    <source>
        <dbReference type="ARBA" id="ARBA00022737"/>
    </source>
</evidence>
<dbReference type="GO" id="GO:0010629">
    <property type="term" value="P:negative regulation of gene expression"/>
    <property type="evidence" value="ECO:0007669"/>
    <property type="project" value="UniProtKB-ARBA"/>
</dbReference>
<evidence type="ECO:0000313" key="10">
    <source>
        <dbReference type="EMBL" id="KAF8413137.1"/>
    </source>
</evidence>
<evidence type="ECO:0000256" key="8">
    <source>
        <dbReference type="SAM" id="MobiDB-lite"/>
    </source>
</evidence>
<keyword evidence="2" id="KW-0677">Repeat</keyword>
<reference evidence="10 11" key="1">
    <citation type="submission" date="2020-04" db="EMBL/GenBank/DDBJ databases">
        <title>Plant Genome Project.</title>
        <authorList>
            <person name="Zhang R.-G."/>
        </authorList>
    </citation>
    <scope>NUCLEOTIDE SEQUENCE [LARGE SCALE GENOMIC DNA]</scope>
    <source>
        <strain evidence="10">YNK0</strain>
        <tissue evidence="10">Leaf</tissue>
    </source>
</reference>
<evidence type="ECO:0000313" key="11">
    <source>
        <dbReference type="Proteomes" id="UP000655225"/>
    </source>
</evidence>
<keyword evidence="7" id="KW-0507">mRNA processing</keyword>